<feature type="compositionally biased region" description="Acidic residues" evidence="6">
    <location>
        <begin position="1122"/>
        <end position="1138"/>
    </location>
</feature>
<protein>
    <recommendedName>
        <fullName evidence="9">Nuclear matrix constituent protein 1-like protein</fullName>
    </recommendedName>
</protein>
<evidence type="ECO:0008006" key="9">
    <source>
        <dbReference type="Google" id="ProtNLM"/>
    </source>
</evidence>
<gene>
    <name evidence="7" type="ORF">SLEP1_g27419</name>
</gene>
<reference evidence="7 8" key="1">
    <citation type="journal article" date="2021" name="Commun. Biol.">
        <title>The genome of Shorea leprosula (Dipterocarpaceae) highlights the ecological relevance of drought in aseasonal tropical rainforests.</title>
        <authorList>
            <person name="Ng K.K.S."/>
            <person name="Kobayashi M.J."/>
            <person name="Fawcett J.A."/>
            <person name="Hatakeyama M."/>
            <person name="Paape T."/>
            <person name="Ng C.H."/>
            <person name="Ang C.C."/>
            <person name="Tnah L.H."/>
            <person name="Lee C.T."/>
            <person name="Nishiyama T."/>
            <person name="Sese J."/>
            <person name="O'Brien M.J."/>
            <person name="Copetti D."/>
            <person name="Mohd Noor M.I."/>
            <person name="Ong R.C."/>
            <person name="Putra M."/>
            <person name="Sireger I.Z."/>
            <person name="Indrioko S."/>
            <person name="Kosugi Y."/>
            <person name="Izuno A."/>
            <person name="Isagi Y."/>
            <person name="Lee S.L."/>
            <person name="Shimizu K.K."/>
        </authorList>
    </citation>
    <scope>NUCLEOTIDE SEQUENCE [LARGE SCALE GENOMIC DNA]</scope>
    <source>
        <strain evidence="7">214</strain>
    </source>
</reference>
<comment type="caution">
    <text evidence="7">The sequence shown here is derived from an EMBL/GenBank/DDBJ whole genome shotgun (WGS) entry which is preliminary data.</text>
</comment>
<feature type="region of interest" description="Disordered" evidence="6">
    <location>
        <begin position="875"/>
        <end position="1156"/>
    </location>
</feature>
<dbReference type="GO" id="GO:0005652">
    <property type="term" value="C:nuclear lamina"/>
    <property type="evidence" value="ECO:0007669"/>
    <property type="project" value="UniProtKB-SubCell"/>
</dbReference>
<keyword evidence="8" id="KW-1185">Reference proteome</keyword>
<comment type="subcellular location">
    <subcellularLocation>
        <location evidence="3">Nucleus lamina</location>
    </subcellularLocation>
</comment>
<organism evidence="7 8">
    <name type="scientific">Rubroshorea leprosula</name>
    <dbReference type="NCBI Taxonomy" id="152421"/>
    <lineage>
        <taxon>Eukaryota</taxon>
        <taxon>Viridiplantae</taxon>
        <taxon>Streptophyta</taxon>
        <taxon>Embryophyta</taxon>
        <taxon>Tracheophyta</taxon>
        <taxon>Spermatophyta</taxon>
        <taxon>Magnoliopsida</taxon>
        <taxon>eudicotyledons</taxon>
        <taxon>Gunneridae</taxon>
        <taxon>Pentapetalae</taxon>
        <taxon>rosids</taxon>
        <taxon>malvids</taxon>
        <taxon>Malvales</taxon>
        <taxon>Dipterocarpaceae</taxon>
        <taxon>Rubroshorea</taxon>
    </lineage>
</organism>
<dbReference type="GO" id="GO:0006997">
    <property type="term" value="P:nucleus organization"/>
    <property type="evidence" value="ECO:0007669"/>
    <property type="project" value="InterPro"/>
</dbReference>
<dbReference type="AlphaFoldDB" id="A0AAV5JZQ7"/>
<feature type="region of interest" description="Disordered" evidence="6">
    <location>
        <begin position="531"/>
        <end position="570"/>
    </location>
</feature>
<dbReference type="EMBL" id="BPVZ01000046">
    <property type="protein sequence ID" value="GKV16844.1"/>
    <property type="molecule type" value="Genomic_DNA"/>
</dbReference>
<evidence type="ECO:0000256" key="6">
    <source>
        <dbReference type="SAM" id="MobiDB-lite"/>
    </source>
</evidence>
<evidence type="ECO:0000256" key="2">
    <source>
        <dbReference type="ARBA" id="ARBA00023242"/>
    </source>
</evidence>
<evidence type="ECO:0000313" key="7">
    <source>
        <dbReference type="EMBL" id="GKV16844.1"/>
    </source>
</evidence>
<comment type="similarity">
    <text evidence="4">Belongs to the CRWN family.</text>
</comment>
<evidence type="ECO:0000256" key="3">
    <source>
        <dbReference type="ARBA" id="ARBA00024186"/>
    </source>
</evidence>
<proteinExistence type="inferred from homology"/>
<dbReference type="PANTHER" id="PTHR31908">
    <property type="entry name" value="PROTEIN CROWDED NUCLEI 4"/>
    <property type="match status" value="1"/>
</dbReference>
<sequence>MFTPQRKVWAGWSPTPHKKGDGSASNGVKDGTGGGRGKELALAEPVTPIGVGSDEPDGLPEKVSRLENELFEYQYNMGLLLIEKKEWTSKYGELNQTLLEAKEALKREDLAHSMAMEDVQEQEEKLKKALGVEKQCVLDLEKALRDIRSELAETKFTADSKLSEANSLIASVEEKSLEVEVKLRAADARLAEVSRKCSEIERKSQELESRENALRRERLSFIAEQETHQSSLLKQREDLVEWERKLKDGEERLAKGQRIVSQREERANENDRIFKQKEKSLEEIQKKIDAANLTLKEKEDNIKNRLSNLTLLEKESDDLRKKLELKEKELLALEEKLNDREKVEIQKLVNEHNAILDQKQREFELEIEQKRKALDADLKSRVIEVEKKGAEVNHKEEKVAKREQALDKRLDKVKEKEKEYELKLKALKEREKAIKIEEKNLETERKQLLAEKEDHLSLKAEVEKIRAENEEQLLKISEENDKLRVTEEERSEYLRLQSELKAEIEKCRHQEELLLKETEDLRQQKENFEREWEELDGKRGEIEKEEKSFSEQQEKFEKEKHTEEERLKSEKQVAEEYIKRELGALEVAKESFAASMEHERSVMAEKAENERSQMLHDLELQKRKLEGDLQSKHEEMEKELQERKKLFEEEKERDLDNINHLREVVRREMEETKQERLKIQKERQEIDASKTHLEGQQIEIRKDIDDLVELSKRLKDQREQLITERSRFISFVEKQKSCNNCSEIISEFMLSDLQSLQEIDNADVLPLPRLADDYVNARAHGNLAGSGRQQGEMSLAVDSGSPLSGGTMSWLRKCTSKIFKLSPGKKDDSHHVKNLKEDFLSGEQVEEEASKRLGSTDNGQELSFAIVDESFDAQKAKSDTSMRHVDTPKDQSTDDQSNINIKVAEDPGNGQPSNLNSGQQPRKRGRPRVNRTRSVKAVVQDAKAVLGEAGHPNGIAEDSDNVDRESRDESSLAGRGTSRNALKRNHAQTSQFTLSEQAGDDSDGISDSVTAGKRRNTRQKVVVALESPGQKRYNLRRPKGGVKVAKASSDSNRENRGLAGDQVNENGGSRNVPQSEAQDGDPDSTKKLVETVAFSEVDGTPEGIGEYVEGDYHSESRTDGAGGDEDDSGDEDDEEEESEHPGEASIGKKLWKFFTT</sequence>
<feature type="compositionally biased region" description="Polar residues" evidence="6">
    <location>
        <begin position="987"/>
        <end position="996"/>
    </location>
</feature>
<evidence type="ECO:0000256" key="5">
    <source>
        <dbReference type="SAM" id="Coils"/>
    </source>
</evidence>
<keyword evidence="2" id="KW-0539">Nucleus</keyword>
<dbReference type="InterPro" id="IPR040418">
    <property type="entry name" value="CRWN"/>
</dbReference>
<feature type="coiled-coil region" evidence="5">
    <location>
        <begin position="183"/>
        <end position="362"/>
    </location>
</feature>
<evidence type="ECO:0000313" key="8">
    <source>
        <dbReference type="Proteomes" id="UP001054252"/>
    </source>
</evidence>
<dbReference type="PANTHER" id="PTHR31908:SF11">
    <property type="entry name" value="PROTEIN CROWDED NUCLEI 1"/>
    <property type="match status" value="1"/>
</dbReference>
<feature type="compositionally biased region" description="Basic and acidic residues" evidence="6">
    <location>
        <begin position="596"/>
        <end position="645"/>
    </location>
</feature>
<feature type="region of interest" description="Disordered" evidence="6">
    <location>
        <begin position="838"/>
        <end position="857"/>
    </location>
</feature>
<feature type="compositionally biased region" description="Basic and acidic residues" evidence="6">
    <location>
        <begin position="961"/>
        <end position="970"/>
    </location>
</feature>
<evidence type="ECO:0000256" key="1">
    <source>
        <dbReference type="ARBA" id="ARBA00023054"/>
    </source>
</evidence>
<feature type="region of interest" description="Disordered" evidence="6">
    <location>
        <begin position="1"/>
        <end position="61"/>
    </location>
</feature>
<evidence type="ECO:0000256" key="4">
    <source>
        <dbReference type="ARBA" id="ARBA00024208"/>
    </source>
</evidence>
<feature type="compositionally biased region" description="Polar residues" evidence="6">
    <location>
        <begin position="1063"/>
        <end position="1077"/>
    </location>
</feature>
<keyword evidence="1 5" id="KW-0175">Coiled coil</keyword>
<feature type="compositionally biased region" description="Polar residues" evidence="6">
    <location>
        <begin position="910"/>
        <end position="920"/>
    </location>
</feature>
<feature type="compositionally biased region" description="Basic residues" evidence="6">
    <location>
        <begin position="921"/>
        <end position="934"/>
    </location>
</feature>
<feature type="region of interest" description="Disordered" evidence="6">
    <location>
        <begin position="594"/>
        <end position="645"/>
    </location>
</feature>
<accession>A0AAV5JZQ7</accession>
<feature type="compositionally biased region" description="Basic and acidic residues" evidence="6">
    <location>
        <begin position="875"/>
        <end position="892"/>
    </location>
</feature>
<name>A0AAV5JZQ7_9ROSI</name>
<dbReference type="Proteomes" id="UP001054252">
    <property type="component" value="Unassembled WGS sequence"/>
</dbReference>